<proteinExistence type="predicted"/>
<dbReference type="SUPFAM" id="SSF48264">
    <property type="entry name" value="Cytochrome P450"/>
    <property type="match status" value="1"/>
</dbReference>
<sequence length="535" mass="60909">MTDSTHAHTNFHVYPLWETMVILLVVAAVVYPLVYYFQDPKQLRRFPAPSIAGFSNIWMMYQQYNHKRALSTHAAHERLGKIVRVGPNHLSFIGRQATKDIYGHGTPAQKDKFYISFTGTHESSLDVTDRHMHSEKRKRLAAAFAQKRIADMEHLVVEDIQRLLVRFDKATDCGENINVRWYINMLLFDLTGDLVFSQNLGCVERGDDMMQAQKLDGTKYWTKPADALRNSLRIGSTMGWNADYFRLLKRLTWWHEGWKGGADFTAIVLHMVRTRLEKEKEGVELNDFFKSLLWDRNGEPLGLEIGEMVAECGLLLNAGSDTTSIVLTGAIFLLTKWPHTAEKLRKELDDALGDSEDPGVCAFDEVKNLPYLRACVDEAMRMRPPLRGGLPRVTPPEGMMIAGEWIAGNTTVSVPTYSLHHDPDLFSDPWTYKPERWLEADAADLQQVFIPFSAGGRGCSKWTFKLTAIGVLIVPAVGRNVSYLELLVVISTLMRRYEFEFEKPDFELETKDTVNAHPGPMMMKIRRRVPKVEAG</sequence>
<dbReference type="CDD" id="cd11061">
    <property type="entry name" value="CYP67-like"/>
    <property type="match status" value="1"/>
</dbReference>
<keyword evidence="2" id="KW-0472">Membrane</keyword>
<name>A0AAV9NMR8_9EURO</name>
<evidence type="ECO:0000313" key="3">
    <source>
        <dbReference type="EMBL" id="KAK5062574.1"/>
    </source>
</evidence>
<keyword evidence="2" id="KW-0812">Transmembrane</keyword>
<protein>
    <recommendedName>
        <fullName evidence="5">Cytochrome P450</fullName>
    </recommendedName>
</protein>
<comment type="cofactor">
    <cofactor evidence="1">
        <name>heme</name>
        <dbReference type="ChEBI" id="CHEBI:30413"/>
    </cofactor>
</comment>
<reference evidence="3 4" key="1">
    <citation type="submission" date="2023-08" db="EMBL/GenBank/DDBJ databases">
        <title>Black Yeasts Isolated from many extreme environments.</title>
        <authorList>
            <person name="Coleine C."/>
            <person name="Stajich J.E."/>
            <person name="Selbmann L."/>
        </authorList>
    </citation>
    <scope>NUCLEOTIDE SEQUENCE [LARGE SCALE GENOMIC DNA]</scope>
    <source>
        <strain evidence="3 4">CCFEE 5792</strain>
    </source>
</reference>
<gene>
    <name evidence="3" type="ORF">LTR84_004647</name>
</gene>
<dbReference type="InterPro" id="IPR036396">
    <property type="entry name" value="Cyt_P450_sf"/>
</dbReference>
<dbReference type="RefSeq" id="XP_064710846.1">
    <property type="nucleotide sequence ID" value="XM_064848222.1"/>
</dbReference>
<dbReference type="Proteomes" id="UP001358417">
    <property type="component" value="Unassembled WGS sequence"/>
</dbReference>
<evidence type="ECO:0000256" key="1">
    <source>
        <dbReference type="PIRSR" id="PIRSR602401-1"/>
    </source>
</evidence>
<organism evidence="3 4">
    <name type="scientific">Exophiala bonariae</name>
    <dbReference type="NCBI Taxonomy" id="1690606"/>
    <lineage>
        <taxon>Eukaryota</taxon>
        <taxon>Fungi</taxon>
        <taxon>Dikarya</taxon>
        <taxon>Ascomycota</taxon>
        <taxon>Pezizomycotina</taxon>
        <taxon>Eurotiomycetes</taxon>
        <taxon>Chaetothyriomycetidae</taxon>
        <taxon>Chaetothyriales</taxon>
        <taxon>Herpotrichiellaceae</taxon>
        <taxon>Exophiala</taxon>
    </lineage>
</organism>
<dbReference type="GO" id="GO:0005506">
    <property type="term" value="F:iron ion binding"/>
    <property type="evidence" value="ECO:0007669"/>
    <property type="project" value="InterPro"/>
</dbReference>
<dbReference type="GO" id="GO:0004497">
    <property type="term" value="F:monooxygenase activity"/>
    <property type="evidence" value="ECO:0007669"/>
    <property type="project" value="InterPro"/>
</dbReference>
<feature type="transmembrane region" description="Helical" evidence="2">
    <location>
        <begin position="20"/>
        <end position="37"/>
    </location>
</feature>
<dbReference type="GO" id="GO:0016705">
    <property type="term" value="F:oxidoreductase activity, acting on paired donors, with incorporation or reduction of molecular oxygen"/>
    <property type="evidence" value="ECO:0007669"/>
    <property type="project" value="InterPro"/>
</dbReference>
<keyword evidence="1" id="KW-0408">Iron</keyword>
<accession>A0AAV9NMR8</accession>
<dbReference type="PANTHER" id="PTHR24305:SF172">
    <property type="entry name" value="P450, PUTATIVE (EUROFUNG)-RELATED"/>
    <property type="match status" value="1"/>
</dbReference>
<dbReference type="InterPro" id="IPR050121">
    <property type="entry name" value="Cytochrome_P450_monoxygenase"/>
</dbReference>
<dbReference type="PANTHER" id="PTHR24305">
    <property type="entry name" value="CYTOCHROME P450"/>
    <property type="match status" value="1"/>
</dbReference>
<dbReference type="EMBL" id="JAVRRD010000002">
    <property type="protein sequence ID" value="KAK5062574.1"/>
    <property type="molecule type" value="Genomic_DNA"/>
</dbReference>
<dbReference type="GO" id="GO:0020037">
    <property type="term" value="F:heme binding"/>
    <property type="evidence" value="ECO:0007669"/>
    <property type="project" value="InterPro"/>
</dbReference>
<dbReference type="GeneID" id="89972825"/>
<dbReference type="Gene3D" id="1.10.630.10">
    <property type="entry name" value="Cytochrome P450"/>
    <property type="match status" value="1"/>
</dbReference>
<dbReference type="PRINTS" id="PR00385">
    <property type="entry name" value="P450"/>
</dbReference>
<keyword evidence="1" id="KW-0479">Metal-binding</keyword>
<evidence type="ECO:0000256" key="2">
    <source>
        <dbReference type="SAM" id="Phobius"/>
    </source>
</evidence>
<dbReference type="InterPro" id="IPR002401">
    <property type="entry name" value="Cyt_P450_E_grp-I"/>
</dbReference>
<feature type="binding site" description="axial binding residue" evidence="1">
    <location>
        <position position="459"/>
    </location>
    <ligand>
        <name>heme</name>
        <dbReference type="ChEBI" id="CHEBI:30413"/>
    </ligand>
    <ligandPart>
        <name>Fe</name>
        <dbReference type="ChEBI" id="CHEBI:18248"/>
    </ligandPart>
</feature>
<evidence type="ECO:0008006" key="5">
    <source>
        <dbReference type="Google" id="ProtNLM"/>
    </source>
</evidence>
<dbReference type="Pfam" id="PF00067">
    <property type="entry name" value="p450"/>
    <property type="match status" value="1"/>
</dbReference>
<evidence type="ECO:0000313" key="4">
    <source>
        <dbReference type="Proteomes" id="UP001358417"/>
    </source>
</evidence>
<keyword evidence="4" id="KW-1185">Reference proteome</keyword>
<dbReference type="AlphaFoldDB" id="A0AAV9NMR8"/>
<dbReference type="PRINTS" id="PR00463">
    <property type="entry name" value="EP450I"/>
</dbReference>
<dbReference type="InterPro" id="IPR001128">
    <property type="entry name" value="Cyt_P450"/>
</dbReference>
<comment type="caution">
    <text evidence="3">The sequence shown here is derived from an EMBL/GenBank/DDBJ whole genome shotgun (WGS) entry which is preliminary data.</text>
</comment>
<keyword evidence="1" id="KW-0349">Heme</keyword>
<keyword evidence="2" id="KW-1133">Transmembrane helix</keyword>